<dbReference type="PANTHER" id="PTHR30523">
    <property type="entry name" value="PHOSPHOENOLPYRUVATE CARBOXYLASE"/>
    <property type="match status" value="1"/>
</dbReference>
<dbReference type="GO" id="GO:0015977">
    <property type="term" value="P:carbon fixation"/>
    <property type="evidence" value="ECO:0007669"/>
    <property type="project" value="InterPro"/>
</dbReference>
<comment type="function">
    <text evidence="1">Forms oxaloacetate, a four-carbon dicarboxylic acid source for the tricarboxylic acid cycle.</text>
</comment>
<evidence type="ECO:0000313" key="5">
    <source>
        <dbReference type="EMBL" id="OCL33455.1"/>
    </source>
</evidence>
<dbReference type="Gene3D" id="1.20.1440.90">
    <property type="entry name" value="Phosphoenolpyruvate/pyruvate domain"/>
    <property type="match status" value="1"/>
</dbReference>
<evidence type="ECO:0000256" key="3">
    <source>
        <dbReference type="ARBA" id="ARBA00048995"/>
    </source>
</evidence>
<dbReference type="PRINTS" id="PR00150">
    <property type="entry name" value="PEPCARBXLASE"/>
</dbReference>
<dbReference type="InterPro" id="IPR015813">
    <property type="entry name" value="Pyrv/PenolPyrv_kinase-like_dom"/>
</dbReference>
<comment type="catalytic activity">
    <reaction evidence="3">
        <text>oxaloacetate + phosphate = phosphoenolpyruvate + hydrogencarbonate</text>
        <dbReference type="Rhea" id="RHEA:28370"/>
        <dbReference type="ChEBI" id="CHEBI:16452"/>
        <dbReference type="ChEBI" id="CHEBI:17544"/>
        <dbReference type="ChEBI" id="CHEBI:43474"/>
        <dbReference type="ChEBI" id="CHEBI:58702"/>
        <dbReference type="EC" id="4.1.1.31"/>
    </reaction>
</comment>
<keyword evidence="5" id="KW-0670">Pyruvate</keyword>
<dbReference type="PANTHER" id="PTHR30523:SF6">
    <property type="entry name" value="PHOSPHOENOLPYRUVATE CARBOXYLASE"/>
    <property type="match status" value="1"/>
</dbReference>
<dbReference type="SUPFAM" id="SSF51621">
    <property type="entry name" value="Phosphoenolpyruvate/pyruvate domain"/>
    <property type="match status" value="1"/>
</dbReference>
<dbReference type="PROSITE" id="PS00781">
    <property type="entry name" value="PEPCASE_1"/>
    <property type="match status" value="1"/>
</dbReference>
<accession>A0A1C0ALS4</accession>
<gene>
    <name evidence="5" type="ORF">BCR15_05810</name>
</gene>
<organism evidence="5 6">
    <name type="scientific">Tessaracoccus lapidicaptus</name>
    <dbReference type="NCBI Taxonomy" id="1427523"/>
    <lineage>
        <taxon>Bacteria</taxon>
        <taxon>Bacillati</taxon>
        <taxon>Actinomycetota</taxon>
        <taxon>Actinomycetes</taxon>
        <taxon>Propionibacteriales</taxon>
        <taxon>Propionibacteriaceae</taxon>
        <taxon>Tessaracoccus</taxon>
    </lineage>
</organism>
<dbReference type="GO" id="GO:0006099">
    <property type="term" value="P:tricarboxylic acid cycle"/>
    <property type="evidence" value="ECO:0007669"/>
    <property type="project" value="InterPro"/>
</dbReference>
<proteinExistence type="predicted"/>
<feature type="active site" evidence="4">
    <location>
        <position position="138"/>
    </location>
</feature>
<keyword evidence="6" id="KW-1185">Reference proteome</keyword>
<dbReference type="InterPro" id="IPR018129">
    <property type="entry name" value="PEP_COase_Lys_AS"/>
</dbReference>
<dbReference type="Proteomes" id="UP000093501">
    <property type="component" value="Unassembled WGS sequence"/>
</dbReference>
<dbReference type="GO" id="GO:0008964">
    <property type="term" value="F:phosphoenolpyruvate carboxylase activity"/>
    <property type="evidence" value="ECO:0007669"/>
    <property type="project" value="UniProtKB-EC"/>
</dbReference>
<evidence type="ECO:0000256" key="2">
    <source>
        <dbReference type="ARBA" id="ARBA00022419"/>
    </source>
</evidence>
<comment type="caution">
    <text evidence="5">The sequence shown here is derived from an EMBL/GenBank/DDBJ whole genome shotgun (WGS) entry which is preliminary data.</text>
</comment>
<protein>
    <recommendedName>
        <fullName evidence="2">Phosphoenolpyruvate carboxylase</fullName>
    </recommendedName>
</protein>
<evidence type="ECO:0000313" key="6">
    <source>
        <dbReference type="Proteomes" id="UP000093501"/>
    </source>
</evidence>
<dbReference type="AlphaFoldDB" id="A0A1C0ALS4"/>
<evidence type="ECO:0000256" key="1">
    <source>
        <dbReference type="ARBA" id="ARBA00003670"/>
    </source>
</evidence>
<reference evidence="6" key="1">
    <citation type="submission" date="2016-07" db="EMBL/GenBank/DDBJ databases">
        <authorList>
            <person name="Florea S."/>
            <person name="Webb J.S."/>
            <person name="Jaromczyk J."/>
            <person name="Schardl C.L."/>
        </authorList>
    </citation>
    <scope>NUCLEOTIDE SEQUENCE [LARGE SCALE GENOMIC DNA]</scope>
    <source>
        <strain evidence="6">IPBSL-7</strain>
    </source>
</reference>
<dbReference type="GO" id="GO:0005829">
    <property type="term" value="C:cytosol"/>
    <property type="evidence" value="ECO:0007669"/>
    <property type="project" value="TreeGrafter"/>
</dbReference>
<dbReference type="EMBL" id="MBQD01000022">
    <property type="protein sequence ID" value="OCL33455.1"/>
    <property type="molecule type" value="Genomic_DNA"/>
</dbReference>
<name>A0A1C0ALS4_9ACTN</name>
<evidence type="ECO:0000256" key="4">
    <source>
        <dbReference type="PROSITE-ProRule" id="PRU10111"/>
    </source>
</evidence>
<sequence length="896" mass="97734">MAAPRPDATPDTLLTADIALLTSLHRQVLTESGRDELAGLMDRLEEAAAGAADGGDPAEPTRIIEALTAQQAASLAQALTVHFHLINLAEQRHRSRLLRGADPRSGDATPDMWPAVAALGELASRVRDLRVHPVLTAHPTEARRRAVSSALDRIGAQLDRFDDVAAGTQERAAARRRMLEEVDILSRTSPLRTTPPQPADEVRAVMQVFDQTLFHAVPRLYRSVEMVISDGDAGRRDPAVPAFLRFGSWVGGDRDGNPFVTAEVTRQTAAIQADHALRALATGAERIARTLTMSEDATPPSPELANELARDAVAAPEVFAGIRTSSPNEPHRQKLLFAAERLNATRRGRIELAYRSPDDLLADLRLIQDSLRQAGDDRAAFGELQHLIWLTETFGFHLAELEVRQHSAVHEAALDELLGQLDDEPADDEARLALLDRLAVEGWPEHVQPVTDKTREVLDTLRVMSWLQERWGPRSCGRYVVSFTQKAEHLVGVRALGRLAVGEGRLRLDVVPLFETGADLSGAVGILERWLPTDSTKVWLGQTGGHVEVMVGYSDSAKDVGPASATLTLYSAQSELVEWADGHGLHLTIFHGRGGSLGRGGGPLHRAILAQPPGSVAGRFKVTEQGEVIFARYADETLAQAHLERLTSAVLLADTDDATARNRDAADRFSDVSATVERASREAWWDLVRTPGFADVVAESSPMDELSELRLGSRPARRSGATEGRDLSDLRAIPWVFAWSQIRANIPGWYGLGTGLAAVGDPERLRAAYREWPLFASLIDVAEMSLAKANPRLAESFLALGGQPDVTRRVLEELDLTRRLVLETMGQRELLEAKPLLHGRVGLRAPSIDALSHLQLRALRLIRDPEAPIDDAERQVWTRVLLLTVNGAAAGLQNTG</sequence>
<dbReference type="InterPro" id="IPR021135">
    <property type="entry name" value="PEP_COase"/>
</dbReference>
<dbReference type="Pfam" id="PF00311">
    <property type="entry name" value="PEPcase"/>
    <property type="match status" value="1"/>
</dbReference>